<evidence type="ECO:0000313" key="2">
    <source>
        <dbReference type="EMBL" id="SHH57875.1"/>
    </source>
</evidence>
<dbReference type="Proteomes" id="UP000184212">
    <property type="component" value="Unassembled WGS sequence"/>
</dbReference>
<keyword evidence="1" id="KW-0812">Transmembrane</keyword>
<dbReference type="EMBL" id="FQWQ01000003">
    <property type="protein sequence ID" value="SHH57875.1"/>
    <property type="molecule type" value="Genomic_DNA"/>
</dbReference>
<feature type="transmembrane region" description="Helical" evidence="1">
    <location>
        <begin position="82"/>
        <end position="103"/>
    </location>
</feature>
<organism evidence="2 3">
    <name type="scientific">Chryseolinea serpens</name>
    <dbReference type="NCBI Taxonomy" id="947013"/>
    <lineage>
        <taxon>Bacteria</taxon>
        <taxon>Pseudomonadati</taxon>
        <taxon>Bacteroidota</taxon>
        <taxon>Cytophagia</taxon>
        <taxon>Cytophagales</taxon>
        <taxon>Fulvivirgaceae</taxon>
        <taxon>Chryseolinea</taxon>
    </lineage>
</organism>
<keyword evidence="1" id="KW-0472">Membrane</keyword>
<dbReference type="InterPro" id="IPR013901">
    <property type="entry name" value="Anthrone_oxy"/>
</dbReference>
<protein>
    <recommendedName>
        <fullName evidence="4">DUF1772 domain-containing protein</fullName>
    </recommendedName>
</protein>
<gene>
    <name evidence="2" type="ORF">SAMN04488109_4456</name>
</gene>
<feature type="transmembrane region" description="Helical" evidence="1">
    <location>
        <begin position="55"/>
        <end position="75"/>
    </location>
</feature>
<evidence type="ECO:0000313" key="3">
    <source>
        <dbReference type="Proteomes" id="UP000184212"/>
    </source>
</evidence>
<name>A0A1M5U446_9BACT</name>
<dbReference type="STRING" id="947013.SAMN04488109_4456"/>
<accession>A0A1M5U446</accession>
<dbReference type="RefSeq" id="WP_073138355.1">
    <property type="nucleotide sequence ID" value="NZ_FQWQ01000003.1"/>
</dbReference>
<evidence type="ECO:0000256" key="1">
    <source>
        <dbReference type="SAM" id="Phobius"/>
    </source>
</evidence>
<dbReference type="Pfam" id="PF08592">
    <property type="entry name" value="Anthrone_oxy"/>
    <property type="match status" value="1"/>
</dbReference>
<dbReference type="OrthoDB" id="878027at2"/>
<sequence length="159" mass="17283">MIRSILLALSAATAAGILFVNLYNSTVDAPNWGADIPNSLVAARHYFTVANPGNFFRVVSPLNQVLALIAVIACWKSGNARYIALGSLVLAVLADAFTFGYFYPRNEILFVAPIEAGVDTVRQAWQEWSTMNWLRSVLCAANTVLAFVILITTSKKSAQ</sequence>
<keyword evidence="1" id="KW-1133">Transmembrane helix</keyword>
<feature type="transmembrane region" description="Helical" evidence="1">
    <location>
        <begin position="133"/>
        <end position="153"/>
    </location>
</feature>
<dbReference type="AlphaFoldDB" id="A0A1M5U446"/>
<keyword evidence="3" id="KW-1185">Reference proteome</keyword>
<evidence type="ECO:0008006" key="4">
    <source>
        <dbReference type="Google" id="ProtNLM"/>
    </source>
</evidence>
<reference evidence="2 3" key="1">
    <citation type="submission" date="2016-11" db="EMBL/GenBank/DDBJ databases">
        <authorList>
            <person name="Jaros S."/>
            <person name="Januszkiewicz K."/>
            <person name="Wedrychowicz H."/>
        </authorList>
    </citation>
    <scope>NUCLEOTIDE SEQUENCE [LARGE SCALE GENOMIC DNA]</scope>
    <source>
        <strain evidence="2 3">DSM 24574</strain>
    </source>
</reference>
<proteinExistence type="predicted"/>